<dbReference type="SUPFAM" id="SSF56281">
    <property type="entry name" value="Metallo-hydrolase/oxidoreductase"/>
    <property type="match status" value="1"/>
</dbReference>
<name>A0A3N5Y0R0_9ALTE</name>
<dbReference type="EMBL" id="RPOK01000002">
    <property type="protein sequence ID" value="RPJ67062.1"/>
    <property type="molecule type" value="Genomic_DNA"/>
</dbReference>
<dbReference type="Gene3D" id="3.60.15.10">
    <property type="entry name" value="Ribonuclease Z/Hydroxyacylglutathione hydrolase-like"/>
    <property type="match status" value="1"/>
</dbReference>
<dbReference type="Pfam" id="PF00753">
    <property type="entry name" value="Lactamase_B"/>
    <property type="match status" value="1"/>
</dbReference>
<dbReference type="Proteomes" id="UP000275281">
    <property type="component" value="Unassembled WGS sequence"/>
</dbReference>
<dbReference type="SMART" id="SM00849">
    <property type="entry name" value="Lactamase_B"/>
    <property type="match status" value="1"/>
</dbReference>
<organism evidence="2 3">
    <name type="scientific">Alteromonas sediminis</name>
    <dbReference type="NCBI Taxonomy" id="2259342"/>
    <lineage>
        <taxon>Bacteria</taxon>
        <taxon>Pseudomonadati</taxon>
        <taxon>Pseudomonadota</taxon>
        <taxon>Gammaproteobacteria</taxon>
        <taxon>Alteromonadales</taxon>
        <taxon>Alteromonadaceae</taxon>
        <taxon>Alteromonas/Salinimonas group</taxon>
        <taxon>Alteromonas</taxon>
    </lineage>
</organism>
<evidence type="ECO:0000313" key="2">
    <source>
        <dbReference type="EMBL" id="RPJ67062.1"/>
    </source>
</evidence>
<dbReference type="InterPro" id="IPR036866">
    <property type="entry name" value="RibonucZ/Hydroxyglut_hydro"/>
</dbReference>
<evidence type="ECO:0000313" key="3">
    <source>
        <dbReference type="Proteomes" id="UP000275281"/>
    </source>
</evidence>
<protein>
    <submittedName>
        <fullName evidence="2">MBL fold metallo-hydrolase</fullName>
    </submittedName>
</protein>
<reference evidence="2 3" key="1">
    <citation type="submission" date="2018-11" db="EMBL/GenBank/DDBJ databases">
        <authorList>
            <person name="Ye M.-Q."/>
            <person name="Du Z.-J."/>
        </authorList>
    </citation>
    <scope>NUCLEOTIDE SEQUENCE [LARGE SCALE GENOMIC DNA]</scope>
    <source>
        <strain evidence="2 3">U0105</strain>
    </source>
</reference>
<keyword evidence="3" id="KW-1185">Reference proteome</keyword>
<dbReference type="RefSeq" id="WP_124026967.1">
    <property type="nucleotide sequence ID" value="NZ_JBHRSN010000015.1"/>
</dbReference>
<dbReference type="GO" id="GO:0016787">
    <property type="term" value="F:hydrolase activity"/>
    <property type="evidence" value="ECO:0007669"/>
    <property type="project" value="UniProtKB-KW"/>
</dbReference>
<proteinExistence type="predicted"/>
<dbReference type="InterPro" id="IPR001279">
    <property type="entry name" value="Metallo-B-lactamas"/>
</dbReference>
<keyword evidence="2" id="KW-0378">Hydrolase</keyword>
<evidence type="ECO:0000259" key="1">
    <source>
        <dbReference type="SMART" id="SM00849"/>
    </source>
</evidence>
<dbReference type="OrthoDB" id="9802991at2"/>
<accession>A0A3N5Y0R0</accession>
<feature type="domain" description="Metallo-beta-lactamase" evidence="1">
    <location>
        <begin position="10"/>
        <end position="209"/>
    </location>
</feature>
<comment type="caution">
    <text evidence="2">The sequence shown here is derived from an EMBL/GenBank/DDBJ whole genome shotgun (WGS) entry which is preliminary data.</text>
</comment>
<gene>
    <name evidence="2" type="ORF">DRW07_05840</name>
</gene>
<dbReference type="PANTHER" id="PTHR42951">
    <property type="entry name" value="METALLO-BETA-LACTAMASE DOMAIN-CONTAINING"/>
    <property type="match status" value="1"/>
</dbReference>
<dbReference type="InterPro" id="IPR050855">
    <property type="entry name" value="NDM-1-like"/>
</dbReference>
<dbReference type="AlphaFoldDB" id="A0A3N5Y0R0"/>
<sequence>MHIHTIQGYIQNIFLAEYQHTLLLLDGCGRADVKTVVDFITTTLNRPLSDLKLIVVTHMHPDHAGGAHKLRAITGAQIASHPKAPGWYASLLGRTAHIVDLVLMHWVAHRIGRKKKPGWFNPILQPDFILEDGQALPFFTDWVALHTPGHTNHDLSLFHAESENLYVADLIVRVKGRYHPPYPVYYPNRYKDSLKRLLTLGQPTLLFAHVKASQLTSDDINQLIAVAPNEPSDYVKAMKSRIKRAFKRVN</sequence>